<keyword evidence="1" id="KW-1133">Transmembrane helix</keyword>
<accession>A0ABW5Y2G0</accession>
<protein>
    <submittedName>
        <fullName evidence="2">Uncharacterized protein</fullName>
    </submittedName>
</protein>
<gene>
    <name evidence="2" type="ORF">ACFSY7_13495</name>
</gene>
<dbReference type="RefSeq" id="WP_126991482.1">
    <property type="nucleotide sequence ID" value="NZ_JBHUOR010000119.1"/>
</dbReference>
<keyword evidence="1" id="KW-0472">Membrane</keyword>
<evidence type="ECO:0000256" key="1">
    <source>
        <dbReference type="SAM" id="Phobius"/>
    </source>
</evidence>
<dbReference type="Proteomes" id="UP001597568">
    <property type="component" value="Unassembled WGS sequence"/>
</dbReference>
<keyword evidence="1" id="KW-0812">Transmembrane</keyword>
<keyword evidence="3" id="KW-1185">Reference proteome</keyword>
<proteinExistence type="predicted"/>
<organism evidence="2 3">
    <name type="scientific">Kurthia populi</name>
    <dbReference type="NCBI Taxonomy" id="1562132"/>
    <lineage>
        <taxon>Bacteria</taxon>
        <taxon>Bacillati</taxon>
        <taxon>Bacillota</taxon>
        <taxon>Bacilli</taxon>
        <taxon>Bacillales</taxon>
        <taxon>Caryophanaceae</taxon>
        <taxon>Kurthia</taxon>
    </lineage>
</organism>
<sequence length="61" mass="6670">MRLLMFYGGLVLLLIGITHPLGFVQSTAVEYTLYAGIIVFAIGILLLPGKSEADSIFNKNR</sequence>
<evidence type="ECO:0000313" key="3">
    <source>
        <dbReference type="Proteomes" id="UP001597568"/>
    </source>
</evidence>
<reference evidence="3" key="1">
    <citation type="journal article" date="2019" name="Int. J. Syst. Evol. Microbiol.">
        <title>The Global Catalogue of Microorganisms (GCM) 10K type strain sequencing project: providing services to taxonomists for standard genome sequencing and annotation.</title>
        <authorList>
            <consortium name="The Broad Institute Genomics Platform"/>
            <consortium name="The Broad Institute Genome Sequencing Center for Infectious Disease"/>
            <person name="Wu L."/>
            <person name="Ma J."/>
        </authorList>
    </citation>
    <scope>NUCLEOTIDE SEQUENCE [LARGE SCALE GENOMIC DNA]</scope>
    <source>
        <strain evidence="3">KCTC 33522</strain>
    </source>
</reference>
<comment type="caution">
    <text evidence="2">The sequence shown here is derived from an EMBL/GenBank/DDBJ whole genome shotgun (WGS) entry which is preliminary data.</text>
</comment>
<feature type="transmembrane region" description="Helical" evidence="1">
    <location>
        <begin position="28"/>
        <end position="47"/>
    </location>
</feature>
<dbReference type="EMBL" id="JBHUOR010000119">
    <property type="protein sequence ID" value="MFD2869503.1"/>
    <property type="molecule type" value="Genomic_DNA"/>
</dbReference>
<name>A0ABW5Y2G0_9BACL</name>
<evidence type="ECO:0000313" key="2">
    <source>
        <dbReference type="EMBL" id="MFD2869503.1"/>
    </source>
</evidence>